<protein>
    <submittedName>
        <fullName evidence="1">Uncharacterized protein</fullName>
    </submittedName>
</protein>
<evidence type="ECO:0000313" key="1">
    <source>
        <dbReference type="EMBL" id="AXC09692.1"/>
    </source>
</evidence>
<organism evidence="1 2">
    <name type="scientific">Acidisarcina polymorpha</name>
    <dbReference type="NCBI Taxonomy" id="2211140"/>
    <lineage>
        <taxon>Bacteria</taxon>
        <taxon>Pseudomonadati</taxon>
        <taxon>Acidobacteriota</taxon>
        <taxon>Terriglobia</taxon>
        <taxon>Terriglobales</taxon>
        <taxon>Acidobacteriaceae</taxon>
        <taxon>Acidisarcina</taxon>
    </lineage>
</organism>
<accession>A0A2Z5FSB0</accession>
<dbReference type="EMBL" id="CP030840">
    <property type="protein sequence ID" value="AXC09692.1"/>
    <property type="molecule type" value="Genomic_DNA"/>
</dbReference>
<dbReference type="AlphaFoldDB" id="A0A2Z5FSB0"/>
<gene>
    <name evidence="1" type="ORF">ACPOL_0309</name>
</gene>
<proteinExistence type="predicted"/>
<sequence length="50" mass="5633">MSEFNGISDQVQGLLVGAVKPKEPIDTKHAADDLNKFETEYHRLFECLTP</sequence>
<reference evidence="1 2" key="1">
    <citation type="journal article" date="2018" name="Front. Microbiol.">
        <title>Hydrolytic Capabilities as a Key to Environmental Success: Chitinolytic and Cellulolytic Acidobacteria From Acidic Sub-arctic Soils and Boreal Peatlands.</title>
        <authorList>
            <person name="Belova S.E."/>
            <person name="Ravin N.V."/>
            <person name="Pankratov T.A."/>
            <person name="Rakitin A.L."/>
            <person name="Ivanova A.A."/>
            <person name="Beletsky A.V."/>
            <person name="Mardanov A.V."/>
            <person name="Sinninghe Damste J.S."/>
            <person name="Dedysh S.N."/>
        </authorList>
    </citation>
    <scope>NUCLEOTIDE SEQUENCE [LARGE SCALE GENOMIC DNA]</scope>
    <source>
        <strain evidence="1 2">SBC82</strain>
    </source>
</reference>
<keyword evidence="2" id="KW-1185">Reference proteome</keyword>
<dbReference type="KEGG" id="abas:ACPOL_0309"/>
<evidence type="ECO:0000313" key="2">
    <source>
        <dbReference type="Proteomes" id="UP000253606"/>
    </source>
</evidence>
<name>A0A2Z5FSB0_9BACT</name>
<dbReference type="Proteomes" id="UP000253606">
    <property type="component" value="Chromosome"/>
</dbReference>